<gene>
    <name evidence="1" type="ORF">PR048_018653</name>
</gene>
<feature type="non-terminal residue" evidence="1">
    <location>
        <position position="66"/>
    </location>
</feature>
<proteinExistence type="predicted"/>
<dbReference type="Proteomes" id="UP001159363">
    <property type="component" value="Chromosome 5"/>
</dbReference>
<evidence type="ECO:0000313" key="1">
    <source>
        <dbReference type="EMBL" id="KAJ8882165.1"/>
    </source>
</evidence>
<sequence length="66" mass="7830">MKWQPLQFIVSIGSIQYKENKMLMKMLVFPMMKTKNVILKVQLLRIIIQFDQQHLQSSANCFIVSE</sequence>
<protein>
    <submittedName>
        <fullName evidence="1">Uncharacterized protein</fullName>
    </submittedName>
</protein>
<name>A0ABQ9HCU4_9NEOP</name>
<evidence type="ECO:0000313" key="2">
    <source>
        <dbReference type="Proteomes" id="UP001159363"/>
    </source>
</evidence>
<reference evidence="1 2" key="1">
    <citation type="submission" date="2023-02" db="EMBL/GenBank/DDBJ databases">
        <title>LHISI_Scaffold_Assembly.</title>
        <authorList>
            <person name="Stuart O.P."/>
            <person name="Cleave R."/>
            <person name="Magrath M.J.L."/>
            <person name="Mikheyev A.S."/>
        </authorList>
    </citation>
    <scope>NUCLEOTIDE SEQUENCE [LARGE SCALE GENOMIC DNA]</scope>
    <source>
        <strain evidence="1">Daus_M_001</strain>
        <tissue evidence="1">Leg muscle</tissue>
    </source>
</reference>
<keyword evidence="2" id="KW-1185">Reference proteome</keyword>
<accession>A0ABQ9HCU4</accession>
<comment type="caution">
    <text evidence="1">The sequence shown here is derived from an EMBL/GenBank/DDBJ whole genome shotgun (WGS) entry which is preliminary data.</text>
</comment>
<dbReference type="EMBL" id="JARBHB010000006">
    <property type="protein sequence ID" value="KAJ8882165.1"/>
    <property type="molecule type" value="Genomic_DNA"/>
</dbReference>
<organism evidence="1 2">
    <name type="scientific">Dryococelus australis</name>
    <dbReference type="NCBI Taxonomy" id="614101"/>
    <lineage>
        <taxon>Eukaryota</taxon>
        <taxon>Metazoa</taxon>
        <taxon>Ecdysozoa</taxon>
        <taxon>Arthropoda</taxon>
        <taxon>Hexapoda</taxon>
        <taxon>Insecta</taxon>
        <taxon>Pterygota</taxon>
        <taxon>Neoptera</taxon>
        <taxon>Polyneoptera</taxon>
        <taxon>Phasmatodea</taxon>
        <taxon>Verophasmatodea</taxon>
        <taxon>Anareolatae</taxon>
        <taxon>Phasmatidae</taxon>
        <taxon>Eurycanthinae</taxon>
        <taxon>Dryococelus</taxon>
    </lineage>
</organism>